<feature type="region of interest" description="Disordered" evidence="1">
    <location>
        <begin position="898"/>
        <end position="981"/>
    </location>
</feature>
<organism evidence="3 4">
    <name type="scientific">Scylla paramamosain</name>
    <name type="common">Mud crab</name>
    <dbReference type="NCBI Taxonomy" id="85552"/>
    <lineage>
        <taxon>Eukaryota</taxon>
        <taxon>Metazoa</taxon>
        <taxon>Ecdysozoa</taxon>
        <taxon>Arthropoda</taxon>
        <taxon>Crustacea</taxon>
        <taxon>Multicrustacea</taxon>
        <taxon>Malacostraca</taxon>
        <taxon>Eumalacostraca</taxon>
        <taxon>Eucarida</taxon>
        <taxon>Decapoda</taxon>
        <taxon>Pleocyemata</taxon>
        <taxon>Brachyura</taxon>
        <taxon>Eubrachyura</taxon>
        <taxon>Portunoidea</taxon>
        <taxon>Portunidae</taxon>
        <taxon>Portuninae</taxon>
        <taxon>Scylla</taxon>
    </lineage>
</organism>
<dbReference type="Gene3D" id="1.10.8.10">
    <property type="entry name" value="DNA helicase RuvA subunit, C-terminal domain"/>
    <property type="match status" value="1"/>
</dbReference>
<dbReference type="InterPro" id="IPR000210">
    <property type="entry name" value="BTB/POZ_dom"/>
</dbReference>
<dbReference type="InterPro" id="IPR011333">
    <property type="entry name" value="SKP1/BTB/POZ_sf"/>
</dbReference>
<dbReference type="Pfam" id="PF00651">
    <property type="entry name" value="BTB"/>
    <property type="match status" value="1"/>
</dbReference>
<dbReference type="Proteomes" id="UP001487740">
    <property type="component" value="Unassembled WGS sequence"/>
</dbReference>
<evidence type="ECO:0000256" key="1">
    <source>
        <dbReference type="SAM" id="MobiDB-lite"/>
    </source>
</evidence>
<dbReference type="EMBL" id="JARAKH010000026">
    <property type="protein sequence ID" value="KAK8390168.1"/>
    <property type="molecule type" value="Genomic_DNA"/>
</dbReference>
<feature type="region of interest" description="Disordered" evidence="1">
    <location>
        <begin position="684"/>
        <end position="754"/>
    </location>
</feature>
<feature type="domain" description="BTB" evidence="2">
    <location>
        <begin position="985"/>
        <end position="1045"/>
    </location>
</feature>
<dbReference type="Gene3D" id="3.30.710.10">
    <property type="entry name" value="Potassium Channel Kv1.1, Chain A"/>
    <property type="match status" value="2"/>
</dbReference>
<dbReference type="SUPFAM" id="SSF54695">
    <property type="entry name" value="POZ domain"/>
    <property type="match status" value="2"/>
</dbReference>
<feature type="region of interest" description="Disordered" evidence="1">
    <location>
        <begin position="834"/>
        <end position="862"/>
    </location>
</feature>
<feature type="compositionally biased region" description="Basic and acidic residues" evidence="1">
    <location>
        <begin position="804"/>
        <end position="815"/>
    </location>
</feature>
<proteinExistence type="predicted"/>
<feature type="region of interest" description="Disordered" evidence="1">
    <location>
        <begin position="799"/>
        <end position="819"/>
    </location>
</feature>
<sequence>MAGGGGGAAADDASMAGFHDKNSRVVGTWKIIECVSLSGSSEATGIEGTEFVLSEAGDVTWSVTDSCDSLPLFSCQMYEVYTYQNLQCYGNRTLLRFAAYNGHIIEFRLDQPVMSRDLMLLTYDGWFMLQCEKLGVPDVSPDLPYSLLPALNDGYFSDITITAKSGRKFEVHSIILQSSVPDIEWRCLEGMEDPALETVLHYLYTRCLPSTLTPETAQRTLDATAHLVPALTDLREKCEIFIRNTALRNRLVSLMEEVQECVEVMVQIFNPADPAATSPTHLISVLKAALRQMAIGVVKVVELSQEFERCGWRLTQSEQHEVMRYTRSRLPPLLVTVVRLLGNVRASLVALNHHKRQQLAQQLVPEISAVLQTVCVDVGSLRTSLEHIIQASSTSLESSHSPTHLLAKSLRNDLHLRELQKLRILQENLTSFLNSLVHKREQFEEMGGGARVRGVARIINHFTEELMVLTLRLEEVAVALEDMLEWSEFKFVFKGATSKVGSIVERLVEHRGVMEALVLEMVERVGHPAFTTSLQHLGLLAPSQHPSAGESPSPVDLKGQAEFRPSPEDPNSPGDSDIFADSASRPSCPLDQLSGGGGGGGSGGGRQQQSLPQPQQHSSSNNSSSSQSEGDPLSDDLPNSFSKLSLVRRVCEPPPSRSSPLALNVARLLTSPLLSDMTFVVVPPADDETSPSSSLEDLNAIEGQDARPVRGAAKDSCSSDWPEHCTPPHPGAPQPSCTTATTTTTTASTSAMPKVSSIVVRKVKKSLSLDHRPSARVSLPSHAYSLDCDAVSCVGDGGLPDASPRTRESSGDRANTDPATAAICDGSVKSVRGEEAVASGAERGGRGKAAPTAPHPVNCDTSGGVTDLSSRVTHSLCLGQAVQAVSDFKASAGTKELPVTAGGKRQVEEGGVGRDATRQSKHLEETQPKPGEGEVPATSGKSDRKGRLTKSPNIVIEDSLTPTKPPEPLVSPASRGQRGDGSAWEGVELHAHRVVVAARCEWFRRALLSGMREAIDRCIVVHGCSVHTFQLLLQFLYAGHVDCSALPPDQLVDLLVLADHYGVDALKLLVESGLEQHVDDDSVVPLLTVAHHCNAAHLKEVCVHHCVVSAVVLEGETLTQLPEDLRHHLTLALGKHRKWWTGAIGEEVLVGGEGVGGGEDSPLSVSSTDPLIDDPTSLIHPLQQCGMYEDSTGEGSGGSGGGGSSRLEAVVQQLREVVGQQVPRTTLIQITLAADYDLNRALNFFFTSSSSSSSSS</sequence>
<dbReference type="InterPro" id="IPR037189">
    <property type="entry name" value="HBS1-like_N_sf"/>
</dbReference>
<accession>A0AAW0TT19</accession>
<evidence type="ECO:0000313" key="4">
    <source>
        <dbReference type="Proteomes" id="UP001487740"/>
    </source>
</evidence>
<dbReference type="SMART" id="SM00225">
    <property type="entry name" value="BTB"/>
    <property type="match status" value="2"/>
</dbReference>
<dbReference type="SUPFAM" id="SSF109732">
    <property type="entry name" value="HBS1-like domain"/>
    <property type="match status" value="1"/>
</dbReference>
<protein>
    <recommendedName>
        <fullName evidence="2">BTB domain-containing protein</fullName>
    </recommendedName>
</protein>
<evidence type="ECO:0000259" key="2">
    <source>
        <dbReference type="PROSITE" id="PS50097"/>
    </source>
</evidence>
<dbReference type="PROSITE" id="PS50097">
    <property type="entry name" value="BTB"/>
    <property type="match status" value="1"/>
</dbReference>
<feature type="compositionally biased region" description="Basic and acidic residues" evidence="1">
    <location>
        <begin position="905"/>
        <end position="927"/>
    </location>
</feature>
<feature type="compositionally biased region" description="Gly residues" evidence="1">
    <location>
        <begin position="594"/>
        <end position="606"/>
    </location>
</feature>
<gene>
    <name evidence="3" type="ORF">O3P69_013023</name>
</gene>
<dbReference type="PANTHER" id="PTHR24413">
    <property type="entry name" value="SPECKLE-TYPE POZ PROTEIN"/>
    <property type="match status" value="1"/>
</dbReference>
<name>A0AAW0TT19_SCYPA</name>
<comment type="caution">
    <text evidence="3">The sequence shown here is derived from an EMBL/GenBank/DDBJ whole genome shotgun (WGS) entry which is preliminary data.</text>
</comment>
<dbReference type="CDD" id="cd18186">
    <property type="entry name" value="BTB_POZ_ZBTB_KLHL-like"/>
    <property type="match status" value="1"/>
</dbReference>
<feature type="compositionally biased region" description="Low complexity" evidence="1">
    <location>
        <begin position="738"/>
        <end position="754"/>
    </location>
</feature>
<feature type="region of interest" description="Disordered" evidence="1">
    <location>
        <begin position="541"/>
        <end position="640"/>
    </location>
</feature>
<reference evidence="3 4" key="1">
    <citation type="submission" date="2023-03" db="EMBL/GenBank/DDBJ databases">
        <title>High-quality genome of Scylla paramamosain provides insights in environmental adaptation.</title>
        <authorList>
            <person name="Zhang L."/>
        </authorList>
    </citation>
    <scope>NUCLEOTIDE SEQUENCE [LARGE SCALE GENOMIC DNA]</scope>
    <source>
        <strain evidence="3">LZ_2023a</strain>
        <tissue evidence="3">Muscle</tissue>
    </source>
</reference>
<feature type="compositionally biased region" description="Low complexity" evidence="1">
    <location>
        <begin position="607"/>
        <end position="630"/>
    </location>
</feature>
<evidence type="ECO:0000313" key="3">
    <source>
        <dbReference type="EMBL" id="KAK8390168.1"/>
    </source>
</evidence>
<dbReference type="AlphaFoldDB" id="A0AAW0TT19"/>
<keyword evidence="4" id="KW-1185">Reference proteome</keyword>